<keyword evidence="4" id="KW-1185">Reference proteome</keyword>
<feature type="region of interest" description="Disordered" evidence="1">
    <location>
        <begin position="638"/>
        <end position="712"/>
    </location>
</feature>
<dbReference type="SUPFAM" id="SSF46934">
    <property type="entry name" value="UBA-like"/>
    <property type="match status" value="1"/>
</dbReference>
<evidence type="ECO:0000313" key="3">
    <source>
        <dbReference type="EMBL" id="KAJ8539320.1"/>
    </source>
</evidence>
<evidence type="ECO:0000259" key="2">
    <source>
        <dbReference type="Pfam" id="PF06972"/>
    </source>
</evidence>
<feature type="region of interest" description="Disordered" evidence="1">
    <location>
        <begin position="128"/>
        <end position="149"/>
    </location>
</feature>
<feature type="domain" description="GBF-interacting protein 1 N-terminal" evidence="2">
    <location>
        <begin position="157"/>
        <end position="214"/>
    </location>
</feature>
<dbReference type="Pfam" id="PF06972">
    <property type="entry name" value="GIP1_N"/>
    <property type="match status" value="1"/>
</dbReference>
<comment type="caution">
    <text evidence="3">The sequence shown here is derived from an EMBL/GenBank/DDBJ whole genome shotgun (WGS) entry which is preliminary data.</text>
</comment>
<dbReference type="PANTHER" id="PTHR47070:SF2">
    <property type="entry name" value="OS06G0206100 PROTEIN"/>
    <property type="match status" value="1"/>
</dbReference>
<feature type="compositionally biased region" description="Polar residues" evidence="1">
    <location>
        <begin position="218"/>
        <end position="232"/>
    </location>
</feature>
<feature type="region of interest" description="Disordered" evidence="1">
    <location>
        <begin position="254"/>
        <end position="283"/>
    </location>
</feature>
<dbReference type="InterPro" id="IPR009719">
    <property type="entry name" value="GIP1_N"/>
</dbReference>
<dbReference type="EMBL" id="JAJAGQ010000016">
    <property type="protein sequence ID" value="KAJ8539320.1"/>
    <property type="molecule type" value="Genomic_DNA"/>
</dbReference>
<feature type="compositionally biased region" description="Basic and acidic residues" evidence="1">
    <location>
        <begin position="257"/>
        <end position="267"/>
    </location>
</feature>
<proteinExistence type="predicted"/>
<feature type="compositionally biased region" description="Polar residues" evidence="1">
    <location>
        <begin position="313"/>
        <end position="367"/>
    </location>
</feature>
<dbReference type="Proteomes" id="UP001152561">
    <property type="component" value="Unassembled WGS sequence"/>
</dbReference>
<evidence type="ECO:0000313" key="4">
    <source>
        <dbReference type="Proteomes" id="UP001152561"/>
    </source>
</evidence>
<accession>A0A9Q1R5E0</accession>
<feature type="compositionally biased region" description="Basic and acidic residues" evidence="1">
    <location>
        <begin position="60"/>
        <end position="77"/>
    </location>
</feature>
<dbReference type="OrthoDB" id="657470at2759"/>
<dbReference type="AlphaFoldDB" id="A0A9Q1R5E0"/>
<dbReference type="InterPro" id="IPR009060">
    <property type="entry name" value="UBA-like_sf"/>
</dbReference>
<gene>
    <name evidence="3" type="ORF">K7X08_013572</name>
</gene>
<organism evidence="3 4">
    <name type="scientific">Anisodus acutangulus</name>
    <dbReference type="NCBI Taxonomy" id="402998"/>
    <lineage>
        <taxon>Eukaryota</taxon>
        <taxon>Viridiplantae</taxon>
        <taxon>Streptophyta</taxon>
        <taxon>Embryophyta</taxon>
        <taxon>Tracheophyta</taxon>
        <taxon>Spermatophyta</taxon>
        <taxon>Magnoliopsida</taxon>
        <taxon>eudicotyledons</taxon>
        <taxon>Gunneridae</taxon>
        <taxon>Pentapetalae</taxon>
        <taxon>asterids</taxon>
        <taxon>lamiids</taxon>
        <taxon>Solanales</taxon>
        <taxon>Solanaceae</taxon>
        <taxon>Solanoideae</taxon>
        <taxon>Hyoscyameae</taxon>
        <taxon>Anisodus</taxon>
    </lineage>
</organism>
<sequence length="1000" mass="107619">MALFYKEVKPTAKVVVPIEPFGKIQDAKGEKPSTSSVKSEKEIGTVFGDGPAVAKGSEGGGKKENSDEIVKESKSEGKNPVTDSASNNSGQPLVLRVNVVNKLDDKDIIYTKQREKVSYYDSLKVPKRKKGHSSRIGDHMSSEKENLESGGSNILSAGVREILESIKEVVGNHSDADIYVALKETNMDPNETAQKLLNQDPFHEVKRKRDRKKENHGYKSSTAPESGSYSEHGSQEMKVNRSYSAHGAQEMRVNRSYSEHGAKETRVNTHINRNIRRGGYSQTALPDAGLTREFRVVRDNRVNQNVNRVVKAVQTSTSAEPGISNTSVQSSSKGTSDNTLSTGSRASQASNRNSQHTHSNDANLSGTKGQGLSGEMYAFVSNAASQIGGVKLNGFRPHSITSSSNSVIGVYSSLSDPVHVPSLDSRPAAKVGAIRREVGVVGARCQSAETFVKSSSSQSRSSSNLHTEQARQDGGNSKGSLRPLSLNSRSDHSAVSDSPKSSLPVSRPLSGNQHINRPHQHVGHQKAVQWKPKLTQKSSVTDPGVNGKPSKGVSLTSKSEDLEREGSQLQDKLSRLNISDNVIIAAQIRVSETDRCRLTFGSFGAEFKSAKDLEEESQTEPSRLSVLVCEVSTDEPVGSKQLDLADDRVQNPGSTPGSGVILDQKLVDNRESSSPEDLGNYPDVGLVQDNSASYTPPESQQQQDTSNLSSLSTYDRGYDIPYFRPAVDEALRDQGPQEALSSHAANSMPASSIPMVQQVQQHQPIAQMYPQVHVSHYANLMPYRHVYSPVYVPPMAMPGYSSNAAYPHPPNGSNYLLMPGGGSHLSANGLKYGIQQFKPVPTGSASGFGNFLSPTGYAINTPGVIGSATGLEDSSRMKYKDGNLYVPNPQAETSEMWMNPRDISTMQSGSYYSMSGQTHATYLPSHSGHSSFNAAAAQSSHMQFPGLYHAPQPTAMANPHHMGSAMAGNVGVGMAAAAPGAQVGAYQQPQLGHLNWTGNF</sequence>
<feature type="compositionally biased region" description="Basic and acidic residues" evidence="1">
    <location>
        <begin position="135"/>
        <end position="147"/>
    </location>
</feature>
<name>A0A9Q1R5E0_9SOLA</name>
<feature type="compositionally biased region" description="Polar residues" evidence="1">
    <location>
        <begin position="474"/>
        <end position="488"/>
    </location>
</feature>
<feature type="region of interest" description="Disordered" evidence="1">
    <location>
        <begin position="192"/>
        <end position="241"/>
    </location>
</feature>
<feature type="compositionally biased region" description="Polar residues" evidence="1">
    <location>
        <begin position="495"/>
        <end position="515"/>
    </location>
</feature>
<feature type="region of interest" description="Disordered" evidence="1">
    <location>
        <begin position="450"/>
        <end position="566"/>
    </location>
</feature>
<feature type="compositionally biased region" description="Polar residues" evidence="1">
    <location>
        <begin position="688"/>
        <end position="712"/>
    </location>
</feature>
<reference evidence="4" key="1">
    <citation type="journal article" date="2023" name="Proc. Natl. Acad. Sci. U.S.A.">
        <title>Genomic and structural basis for evolution of tropane alkaloid biosynthesis.</title>
        <authorList>
            <person name="Wanga Y.-J."/>
            <person name="Taina T."/>
            <person name="Yua J.-Y."/>
            <person name="Lia J."/>
            <person name="Xua B."/>
            <person name="Chenc J."/>
            <person name="D'Auriad J.C."/>
            <person name="Huanga J.-P."/>
            <person name="Huanga S.-X."/>
        </authorList>
    </citation>
    <scope>NUCLEOTIDE SEQUENCE [LARGE SCALE GENOMIC DNA]</scope>
    <source>
        <strain evidence="4">cv. KIB-2019</strain>
    </source>
</reference>
<evidence type="ECO:0000256" key="1">
    <source>
        <dbReference type="SAM" id="MobiDB-lite"/>
    </source>
</evidence>
<dbReference type="PANTHER" id="PTHR47070">
    <property type="entry name" value="HYDROXYPROLINE-RICH GLYCOPROTEIN-LIKE"/>
    <property type="match status" value="1"/>
</dbReference>
<protein>
    <recommendedName>
        <fullName evidence="2">GBF-interacting protein 1 N-terminal domain-containing protein</fullName>
    </recommendedName>
</protein>
<feature type="compositionally biased region" description="Polar residues" evidence="1">
    <location>
        <begin position="81"/>
        <end position="91"/>
    </location>
</feature>
<feature type="compositionally biased region" description="Low complexity" evidence="1">
    <location>
        <begin position="454"/>
        <end position="463"/>
    </location>
</feature>
<feature type="region of interest" description="Disordered" evidence="1">
    <location>
        <begin position="313"/>
        <end position="368"/>
    </location>
</feature>
<feature type="region of interest" description="Disordered" evidence="1">
    <location>
        <begin position="23"/>
        <end position="92"/>
    </location>
</feature>